<proteinExistence type="predicted"/>
<accession>A0A0H3J5I3</accession>
<dbReference type="SUPFAM" id="SSF55469">
    <property type="entry name" value="FMN-dependent nitroreductase-like"/>
    <property type="match status" value="1"/>
</dbReference>
<reference evidence="3 6" key="1">
    <citation type="journal article" date="2015" name="Genome Announc.">
        <title>Complete Genome Sequence of the Nitrogen-Fixing and Solvent-Producing Clostridium pasteurianum DSM 525.</title>
        <authorList>
            <person name="Poehlein A."/>
            <person name="Grosse-Honebrink A."/>
            <person name="Zhang Y."/>
            <person name="Minton N.P."/>
            <person name="Daniel R."/>
        </authorList>
    </citation>
    <scope>NUCLEOTIDE SEQUENCE [LARGE SCALE GENOMIC DNA]</scope>
    <source>
        <strain evidence="3">DSM 525</strain>
        <strain evidence="6">DSM 525 / ATCC 6013</strain>
    </source>
</reference>
<dbReference type="InterPro" id="IPR029479">
    <property type="entry name" value="Nitroreductase"/>
</dbReference>
<dbReference type="GO" id="GO:0046857">
    <property type="term" value="F:oxidoreductase activity, acting on other nitrogenous compounds as donors, with NAD or NADP as acceptor"/>
    <property type="evidence" value="ECO:0007669"/>
    <property type="project" value="TreeGrafter"/>
</dbReference>
<dbReference type="Gene3D" id="3.40.109.10">
    <property type="entry name" value="NADH Oxidase"/>
    <property type="match status" value="1"/>
</dbReference>
<dbReference type="InterPro" id="IPR000415">
    <property type="entry name" value="Nitroreductase-like"/>
</dbReference>
<keyword evidence="6" id="KW-1185">Reference proteome</keyword>
<dbReference type="RefSeq" id="WP_003441281.1">
    <property type="nucleotide sequence ID" value="NZ_ANZB01000002.1"/>
</dbReference>
<dbReference type="EMBL" id="JPGY02000001">
    <property type="protein sequence ID" value="KRU11535.1"/>
    <property type="molecule type" value="Genomic_DNA"/>
</dbReference>
<dbReference type="Pfam" id="PF00881">
    <property type="entry name" value="Nitroreductase"/>
    <property type="match status" value="1"/>
</dbReference>
<name>A0A0H3J5I3_CLOPA</name>
<dbReference type="PANTHER" id="PTHR23026:SF125">
    <property type="entry name" value="OXYGEN-INSENSITIVE NAD(P)H NITROREDUCTASE"/>
    <property type="match status" value="1"/>
</dbReference>
<feature type="domain" description="Nitroreductase" evidence="2">
    <location>
        <begin position="10"/>
        <end position="175"/>
    </location>
</feature>
<dbReference type="Proteomes" id="UP000028042">
    <property type="component" value="Unassembled WGS sequence"/>
</dbReference>
<evidence type="ECO:0000259" key="2">
    <source>
        <dbReference type="Pfam" id="PF00881"/>
    </source>
</evidence>
<dbReference type="eggNOG" id="COG0778">
    <property type="taxonomic scope" value="Bacteria"/>
</dbReference>
<dbReference type="KEGG" id="cpae:CPAST_c23970"/>
<evidence type="ECO:0000313" key="3">
    <source>
        <dbReference type="EMBL" id="AJA52455.1"/>
    </source>
</evidence>
<dbReference type="Proteomes" id="UP000030905">
    <property type="component" value="Chromosome"/>
</dbReference>
<dbReference type="PATRIC" id="fig|1262449.3.peg.593"/>
<evidence type="ECO:0000256" key="1">
    <source>
        <dbReference type="ARBA" id="ARBA00023027"/>
    </source>
</evidence>
<dbReference type="EMBL" id="CP009268">
    <property type="protein sequence ID" value="AJA52455.1"/>
    <property type="molecule type" value="Genomic_DNA"/>
</dbReference>
<keyword evidence="1" id="KW-0520">NAD</keyword>
<evidence type="ECO:0000313" key="4">
    <source>
        <dbReference type="EMBL" id="KRU11535.1"/>
    </source>
</evidence>
<dbReference type="PANTHER" id="PTHR23026">
    <property type="entry name" value="NADPH NITROREDUCTASE"/>
    <property type="match status" value="1"/>
</dbReference>
<dbReference type="GO" id="GO:0046256">
    <property type="term" value="P:2,4,6-trinitrotoluene catabolic process"/>
    <property type="evidence" value="ECO:0007669"/>
    <property type="project" value="TreeGrafter"/>
</dbReference>
<dbReference type="InterPro" id="IPR050627">
    <property type="entry name" value="Nitroreductase/BluB"/>
</dbReference>
<reference evidence="4 5" key="3">
    <citation type="journal article" name="Genome Announc.">
        <title>Improved Draft Genome Sequence of Clostridium pasteurianum Strain ATCC 6013 (DSM 525) Using a Hybrid Next-Generation Sequencing Approach.</title>
        <authorList>
            <person name="Pyne M.E."/>
            <person name="Utturkar S."/>
            <person name="Brown S.D."/>
            <person name="Moo-Young M."/>
            <person name="Chung D.A."/>
            <person name="Chou C.P."/>
        </authorList>
    </citation>
    <scope>NUCLEOTIDE SEQUENCE [LARGE SCALE GENOMIC DNA]</scope>
    <source>
        <strain evidence="4 5">ATCC 6013</strain>
    </source>
</reference>
<gene>
    <name evidence="3" type="ORF">CLPA_c23970</name>
    <name evidence="4" type="ORF">CP6013_00782</name>
</gene>
<protein>
    <submittedName>
        <fullName evidence="3">Nitroreductase</fullName>
    </submittedName>
</protein>
<dbReference type="AlphaFoldDB" id="A0A0H3J5I3"/>
<dbReference type="GeneID" id="93074539"/>
<organism evidence="3 6">
    <name type="scientific">Clostridium pasteurianum DSM 525 = ATCC 6013</name>
    <dbReference type="NCBI Taxonomy" id="1262449"/>
    <lineage>
        <taxon>Bacteria</taxon>
        <taxon>Bacillati</taxon>
        <taxon>Bacillota</taxon>
        <taxon>Clostridia</taxon>
        <taxon>Eubacteriales</taxon>
        <taxon>Clostridiaceae</taxon>
        <taxon>Clostridium</taxon>
    </lineage>
</organism>
<evidence type="ECO:0000313" key="6">
    <source>
        <dbReference type="Proteomes" id="UP000030905"/>
    </source>
</evidence>
<dbReference type="GO" id="GO:0005829">
    <property type="term" value="C:cytosol"/>
    <property type="evidence" value="ECO:0007669"/>
    <property type="project" value="TreeGrafter"/>
</dbReference>
<evidence type="ECO:0000313" key="5">
    <source>
        <dbReference type="Proteomes" id="UP000028042"/>
    </source>
</evidence>
<dbReference type="KEGG" id="cpat:CLPA_c23970"/>
<sequence>MENQGLEVIGKRRSIRKYKKEQISEEKLSLIIEAGRFAPSGGNNQTNHFIVIQNGETLQELKSMVEKEFAKMEIKEDTYKSLKNSILASKKGGYDFTYNAPTLIVAANQKGYGNAMADCSVALENMMLAAVSLDIGSCWINQLYWLEDNKSIHAYMMKLGLTENERICGGLALGYSQISDMVPLKRIGNTVTYIK</sequence>
<reference evidence="4" key="2">
    <citation type="submission" date="2015-10" db="EMBL/GenBank/DDBJ databases">
        <title>Improved Draft Genome Sequence of Clostridium pasteurianum Strain ATCC 6013 (DSM 525) Using a Hybrid Next-Generation Sequencing Approach.</title>
        <authorList>
            <person name="Pyne M.E."/>
            <person name="Utturkar S.M."/>
            <person name="Brown S.D."/>
            <person name="Moo-Young M."/>
            <person name="Chung D.A."/>
            <person name="Chou P.C."/>
        </authorList>
    </citation>
    <scope>NUCLEOTIDE SEQUENCE</scope>
    <source>
        <strain evidence="4">ATCC 6013</strain>
    </source>
</reference>